<dbReference type="AlphaFoldDB" id="A0AB38R3S4"/>
<keyword evidence="6" id="KW-0378">Hydrolase</keyword>
<dbReference type="InterPro" id="IPR001270">
    <property type="entry name" value="ClpA/B"/>
</dbReference>
<protein>
    <submittedName>
        <fullName evidence="6">ATP-dependent Clp protease ATP-binding subunit</fullName>
    </submittedName>
</protein>
<dbReference type="InterPro" id="IPR003593">
    <property type="entry name" value="AAA+_ATPase"/>
</dbReference>
<sequence length="375" mass="43073">MPFINDKLEYFARQQRLQGKDILPLEEINQHEPDNAGKRTLQTRFRFDVEAVMNHLRARIFGQDQAMSAIEKMLRIVKADLSDPEKPLYVGLFLGPTGVGKTEMVRILAEAIHGSREAFCRVDMNTLAMDHYAAALTGAPPGYVGSKEGSTIFDKEKIEGSYSKPGIILFDEIEKASPQVIQTLLNVFDNGRLTIASGEETIDFRNTIILMTSNIGAREIYHYAENRFSFFLKQLFYHLNPRFAGRRETESTLEWIVRKNVERTFKPEFINRIDDIITFNWLKQEVLGDIIEKLLADLNKKISKYRCYLELEPDAKALIIEKGFDKRYGGRALKRAFRQLVYVPLAEKLLESPSTEQSMTFIAYRDGDGIRILDK</sequence>
<gene>
    <name evidence="6" type="ORF">IMI45_20050</name>
</gene>
<proteinExistence type="predicted"/>
<dbReference type="SMART" id="SM01086">
    <property type="entry name" value="ClpB_D2-small"/>
    <property type="match status" value="1"/>
</dbReference>
<accession>A0AB38R3S4</accession>
<dbReference type="GO" id="GO:0008233">
    <property type="term" value="F:peptidase activity"/>
    <property type="evidence" value="ECO:0007669"/>
    <property type="project" value="UniProtKB-KW"/>
</dbReference>
<dbReference type="SMART" id="SM00382">
    <property type="entry name" value="AAA"/>
    <property type="match status" value="1"/>
</dbReference>
<organism evidence="6 7">
    <name type="scientific">Parageobacillus thermoglucosidasius</name>
    <name type="common">Geobacillus thermoglucosidasius</name>
    <dbReference type="NCBI Taxonomy" id="1426"/>
    <lineage>
        <taxon>Bacteria</taxon>
        <taxon>Bacillati</taxon>
        <taxon>Bacillota</taxon>
        <taxon>Bacilli</taxon>
        <taxon>Bacillales</taxon>
        <taxon>Anoxybacillaceae</taxon>
        <taxon>Parageobacillus</taxon>
    </lineage>
</organism>
<keyword evidence="6" id="KW-0614">Plasmid</keyword>
<dbReference type="Gene3D" id="3.40.50.300">
    <property type="entry name" value="P-loop containing nucleotide triphosphate hydrolases"/>
    <property type="match status" value="1"/>
</dbReference>
<dbReference type="Pfam" id="PF07724">
    <property type="entry name" value="AAA_2"/>
    <property type="match status" value="1"/>
</dbReference>
<dbReference type="GO" id="GO:0005524">
    <property type="term" value="F:ATP binding"/>
    <property type="evidence" value="ECO:0007669"/>
    <property type="project" value="UniProtKB-KW"/>
</dbReference>
<dbReference type="PRINTS" id="PR00300">
    <property type="entry name" value="CLPPROTEASEA"/>
</dbReference>
<dbReference type="InterPro" id="IPR003959">
    <property type="entry name" value="ATPase_AAA_core"/>
</dbReference>
<keyword evidence="1" id="KW-0547">Nucleotide-binding</keyword>
<feature type="domain" description="AAA+ ATPase" evidence="4">
    <location>
        <begin position="87"/>
        <end position="235"/>
    </location>
</feature>
<dbReference type="Pfam" id="PF10431">
    <property type="entry name" value="ClpB_D2-small"/>
    <property type="match status" value="1"/>
</dbReference>
<name>A0AB38R3S4_PARTM</name>
<geneLocation type="plasmid" evidence="6 7">
    <name>unnamed1</name>
</geneLocation>
<dbReference type="GO" id="GO:0034605">
    <property type="term" value="P:cellular response to heat"/>
    <property type="evidence" value="ECO:0007669"/>
    <property type="project" value="TreeGrafter"/>
</dbReference>
<dbReference type="PANTHER" id="PTHR11638">
    <property type="entry name" value="ATP-DEPENDENT CLP PROTEASE"/>
    <property type="match status" value="1"/>
</dbReference>
<keyword evidence="2 6" id="KW-0067">ATP-binding</keyword>
<reference evidence="6" key="1">
    <citation type="submission" date="2020-10" db="EMBL/GenBank/DDBJ databases">
        <authorList>
            <person name="Delgado J.A."/>
            <person name="Gonzalez J.M."/>
        </authorList>
    </citation>
    <scope>NUCLEOTIDE SEQUENCE</scope>
    <source>
        <strain evidence="6">23.6</strain>
        <plasmid evidence="6">unnamed1</plasmid>
    </source>
</reference>
<dbReference type="PANTHER" id="PTHR11638:SF18">
    <property type="entry name" value="HEAT SHOCK PROTEIN 104"/>
    <property type="match status" value="1"/>
</dbReference>
<dbReference type="GO" id="GO:0005737">
    <property type="term" value="C:cytoplasm"/>
    <property type="evidence" value="ECO:0007669"/>
    <property type="project" value="TreeGrafter"/>
</dbReference>
<dbReference type="GO" id="GO:0016887">
    <property type="term" value="F:ATP hydrolysis activity"/>
    <property type="evidence" value="ECO:0007669"/>
    <property type="project" value="InterPro"/>
</dbReference>
<evidence type="ECO:0000256" key="2">
    <source>
        <dbReference type="ARBA" id="ARBA00022840"/>
    </source>
</evidence>
<dbReference type="GO" id="GO:0006508">
    <property type="term" value="P:proteolysis"/>
    <property type="evidence" value="ECO:0007669"/>
    <property type="project" value="UniProtKB-KW"/>
</dbReference>
<keyword evidence="3" id="KW-0143">Chaperone</keyword>
<dbReference type="Gene3D" id="1.10.8.60">
    <property type="match status" value="1"/>
</dbReference>
<dbReference type="EMBL" id="CP063415">
    <property type="protein sequence ID" value="UOE78313.1"/>
    <property type="molecule type" value="Genomic_DNA"/>
</dbReference>
<feature type="domain" description="Clp ATPase C-terminal" evidence="5">
    <location>
        <begin position="282"/>
        <end position="372"/>
    </location>
</feature>
<dbReference type="SUPFAM" id="SSF52540">
    <property type="entry name" value="P-loop containing nucleoside triphosphate hydrolases"/>
    <property type="match status" value="1"/>
</dbReference>
<dbReference type="CDD" id="cd19499">
    <property type="entry name" value="RecA-like_ClpB_Hsp104-like"/>
    <property type="match status" value="1"/>
</dbReference>
<evidence type="ECO:0000259" key="5">
    <source>
        <dbReference type="SMART" id="SM01086"/>
    </source>
</evidence>
<evidence type="ECO:0000256" key="3">
    <source>
        <dbReference type="ARBA" id="ARBA00023186"/>
    </source>
</evidence>
<dbReference type="InterPro" id="IPR027417">
    <property type="entry name" value="P-loop_NTPase"/>
</dbReference>
<evidence type="ECO:0000256" key="1">
    <source>
        <dbReference type="ARBA" id="ARBA00022741"/>
    </source>
</evidence>
<dbReference type="InterPro" id="IPR019489">
    <property type="entry name" value="Clp_ATPase_C"/>
</dbReference>
<evidence type="ECO:0000313" key="6">
    <source>
        <dbReference type="EMBL" id="UOE78313.1"/>
    </source>
</evidence>
<dbReference type="InterPro" id="IPR050130">
    <property type="entry name" value="ClpA_ClpB"/>
</dbReference>
<dbReference type="Proteomes" id="UP001058458">
    <property type="component" value="Plasmid unnamed1"/>
</dbReference>
<evidence type="ECO:0000259" key="4">
    <source>
        <dbReference type="SMART" id="SM00382"/>
    </source>
</evidence>
<dbReference type="RefSeq" id="WP_125010967.1">
    <property type="nucleotide sequence ID" value="NZ_BHZK01000002.1"/>
</dbReference>
<evidence type="ECO:0000313" key="7">
    <source>
        <dbReference type="Proteomes" id="UP001058458"/>
    </source>
</evidence>
<keyword evidence="6" id="KW-0645">Protease</keyword>